<evidence type="ECO:0000256" key="1">
    <source>
        <dbReference type="ARBA" id="ARBA00001936"/>
    </source>
</evidence>
<gene>
    <name evidence="2" type="ordered locus">Pyrfu_1080</name>
</gene>
<dbReference type="RefSeq" id="WP_014026625.1">
    <property type="nucleotide sequence ID" value="NC_015931.1"/>
</dbReference>
<proteinExistence type="predicted"/>
<evidence type="ECO:0008006" key="4">
    <source>
        <dbReference type="Google" id="ProtNLM"/>
    </source>
</evidence>
<dbReference type="InterPro" id="IPR011604">
    <property type="entry name" value="PDDEXK-like_dom_sf"/>
</dbReference>
<dbReference type="KEGG" id="pfm:Pyrfu_1080"/>
<protein>
    <recommendedName>
        <fullName evidence="4">PD-(D/E)XK endonuclease-like domain-containing protein</fullName>
    </recommendedName>
</protein>
<dbReference type="InParanoid" id="G0EF51"/>
<dbReference type="STRING" id="694429.Pyrfu_1080"/>
<dbReference type="EMBL" id="CP002838">
    <property type="protein sequence ID" value="AEM38948.1"/>
    <property type="molecule type" value="Genomic_DNA"/>
</dbReference>
<accession>G0EF51</accession>
<dbReference type="GeneID" id="11139557"/>
<comment type="cofactor">
    <cofactor evidence="1">
        <name>Mn(2+)</name>
        <dbReference type="ChEBI" id="CHEBI:29035"/>
    </cofactor>
</comment>
<evidence type="ECO:0000313" key="3">
    <source>
        <dbReference type="Proteomes" id="UP000001037"/>
    </source>
</evidence>
<dbReference type="eggNOG" id="arCOG00786">
    <property type="taxonomic scope" value="Archaea"/>
</dbReference>
<reference evidence="2 3" key="1">
    <citation type="journal article" date="2011" name="Stand. Genomic Sci.">
        <title>Complete genome sequence of the hyperthermophilic chemolithoautotroph Pyrolobus fumarii type strain (1A).</title>
        <authorList>
            <person name="Anderson I."/>
            <person name="Goker M."/>
            <person name="Nolan M."/>
            <person name="Lucas S."/>
            <person name="Hammon N."/>
            <person name="Deshpande S."/>
            <person name="Cheng J.F."/>
            <person name="Tapia R."/>
            <person name="Han C."/>
            <person name="Goodwin L."/>
            <person name="Pitluck S."/>
            <person name="Huntemann M."/>
            <person name="Liolios K."/>
            <person name="Ivanova N."/>
            <person name="Pagani I."/>
            <person name="Mavromatis K."/>
            <person name="Ovchinikova G."/>
            <person name="Pati A."/>
            <person name="Chen A."/>
            <person name="Palaniappan K."/>
            <person name="Land M."/>
            <person name="Hauser L."/>
            <person name="Brambilla E.M."/>
            <person name="Huber H."/>
            <person name="Yasawong M."/>
            <person name="Rohde M."/>
            <person name="Spring S."/>
            <person name="Abt B."/>
            <person name="Sikorski J."/>
            <person name="Wirth R."/>
            <person name="Detter J.C."/>
            <person name="Woyke T."/>
            <person name="Bristow J."/>
            <person name="Eisen J.A."/>
            <person name="Markowitz V."/>
            <person name="Hugenholtz P."/>
            <person name="Kyrpides N.C."/>
            <person name="Klenk H.P."/>
            <person name="Lapidus A."/>
        </authorList>
    </citation>
    <scope>NUCLEOTIDE SEQUENCE [LARGE SCALE GENOMIC DNA]</scope>
    <source>
        <strain evidence="3">DSM 11204 / 1A</strain>
    </source>
</reference>
<sequence>MGSACEWEPLVKLGEAARKARLREGPVLVPASSISSWYWCGLKAWHNVTLFNAGWLSSEEVQEHLDALAVLWYAEIMRSSRPEVVAGKLVHGEVDVLALEGVLQRLTLSDVKTLVMKGVLRGLIDPDDYKRQVERLDAASDPVEYFKREEWPLFRLPLDCCEIIGVPDGIEWGKRGVVLLEVKSSSRPERYEGGAALRSAKVQLASYYAILSSRWRVEKAILVVKGLDGSIYRRVEYHPEQLEAIWRTRGLPAARRLASFKAPSRRVKRLCGKCELGFEPPSDT</sequence>
<dbReference type="Proteomes" id="UP000001037">
    <property type="component" value="Chromosome"/>
</dbReference>
<evidence type="ECO:0000313" key="2">
    <source>
        <dbReference type="EMBL" id="AEM38948.1"/>
    </source>
</evidence>
<keyword evidence="3" id="KW-1185">Reference proteome</keyword>
<dbReference type="HOGENOM" id="CLU_978670_0_0_2"/>
<dbReference type="OrthoDB" id="15455at2157"/>
<dbReference type="Gene3D" id="3.90.320.10">
    <property type="match status" value="1"/>
</dbReference>
<organism evidence="2 3">
    <name type="scientific">Pyrolobus fumarii (strain DSM 11204 / 1A)</name>
    <dbReference type="NCBI Taxonomy" id="694429"/>
    <lineage>
        <taxon>Archaea</taxon>
        <taxon>Thermoproteota</taxon>
        <taxon>Thermoprotei</taxon>
        <taxon>Desulfurococcales</taxon>
        <taxon>Pyrodictiaceae</taxon>
        <taxon>Pyrolobus</taxon>
    </lineage>
</organism>
<dbReference type="AlphaFoldDB" id="G0EF51"/>
<name>G0EF51_PYRF1</name>